<dbReference type="PROSITE" id="PS51420">
    <property type="entry name" value="RHO"/>
    <property type="match status" value="1"/>
</dbReference>
<comment type="subcellular location">
    <subcellularLocation>
        <location evidence="13">Autolysosome membrane</location>
    </subcellularLocation>
    <subcellularLocation>
        <location evidence="1">Cell membrane</location>
        <topology evidence="1">Lipid-anchor</topology>
        <orientation evidence="1">Cytoplasmic side</orientation>
    </subcellularLocation>
    <subcellularLocation>
        <location evidence="12">Cytoplasmic vesicle membrane</location>
        <topology evidence="12">Lipid-anchor</topology>
        <orientation evidence="12">Cytoplasmic side</orientation>
    </subcellularLocation>
</comment>
<dbReference type="PROSITE" id="PS51421">
    <property type="entry name" value="RAS"/>
    <property type="match status" value="1"/>
</dbReference>
<dbReference type="SMART" id="SM00173">
    <property type="entry name" value="RAS"/>
    <property type="match status" value="1"/>
</dbReference>
<keyword evidence="9" id="KW-0449">Lipoprotein</keyword>
<proteinExistence type="inferred from homology"/>
<keyword evidence="16" id="KW-1185">Reference proteome</keyword>
<keyword evidence="6" id="KW-0072">Autophagy</keyword>
<accession>A0A7J5XLB5</accession>
<keyword evidence="10" id="KW-0636">Prenylation</keyword>
<dbReference type="NCBIfam" id="TIGR00231">
    <property type="entry name" value="small_GTP"/>
    <property type="match status" value="1"/>
</dbReference>
<organism evidence="15 16">
    <name type="scientific">Dissostichus mawsoni</name>
    <name type="common">Antarctic cod</name>
    <dbReference type="NCBI Taxonomy" id="36200"/>
    <lineage>
        <taxon>Eukaryota</taxon>
        <taxon>Metazoa</taxon>
        <taxon>Chordata</taxon>
        <taxon>Craniata</taxon>
        <taxon>Vertebrata</taxon>
        <taxon>Euteleostomi</taxon>
        <taxon>Actinopterygii</taxon>
        <taxon>Neopterygii</taxon>
        <taxon>Teleostei</taxon>
        <taxon>Neoteleostei</taxon>
        <taxon>Acanthomorphata</taxon>
        <taxon>Eupercaria</taxon>
        <taxon>Perciformes</taxon>
        <taxon>Notothenioidei</taxon>
        <taxon>Nototheniidae</taxon>
        <taxon>Dissostichus</taxon>
    </lineage>
</organism>
<keyword evidence="11" id="KW-0968">Cytoplasmic vesicle</keyword>
<evidence type="ECO:0000256" key="12">
    <source>
        <dbReference type="ARBA" id="ARBA00025701"/>
    </source>
</evidence>
<comment type="similarity">
    <text evidence="2">Belongs to the small GTPase superfamily. Rab family.</text>
</comment>
<evidence type="ECO:0000256" key="2">
    <source>
        <dbReference type="ARBA" id="ARBA00006270"/>
    </source>
</evidence>
<evidence type="ECO:0000256" key="11">
    <source>
        <dbReference type="ARBA" id="ARBA00023329"/>
    </source>
</evidence>
<dbReference type="PANTHER" id="PTHR47979">
    <property type="entry name" value="DRAB11-RELATED"/>
    <property type="match status" value="1"/>
</dbReference>
<evidence type="ECO:0000256" key="10">
    <source>
        <dbReference type="ARBA" id="ARBA00023289"/>
    </source>
</evidence>
<dbReference type="GO" id="GO:0032482">
    <property type="term" value="P:Rab protein signal transduction"/>
    <property type="evidence" value="ECO:0007669"/>
    <property type="project" value="InterPro"/>
</dbReference>
<sequence>MTSTRKSVPTPGPAVHERLCSGSETNIELLEEFVQPPEKRKGNRRGTDLSPLLLQTHRLLPTRSPEQTDRRARDRPESERPETDRRATDRPERERDRPERERQTARRATDSQTDSMEAIWLYQFRLIVIGDSTVGKSCLIRRFTEGRFAQVSDPTVGVDFFSRLVEIEPGKRIKLQIWDTAGQERFRSITRAYYRNSVGGLLLFDITNRRSFQNVYDWLEEARSHVQPHSIVFLLVGHKCDLEAQRQVTRQEAEKLAGAYGMRYVETSARDAINVEHAFTELTRDIFALVRTGDITIQEGWEGVKSGFVPNVVHSSEEVTKNDHRCLC</sequence>
<evidence type="ECO:0000256" key="9">
    <source>
        <dbReference type="ARBA" id="ARBA00023288"/>
    </source>
</evidence>
<evidence type="ECO:0000256" key="5">
    <source>
        <dbReference type="ARBA" id="ARBA00022741"/>
    </source>
</evidence>
<dbReference type="OrthoDB" id="9989112at2759"/>
<evidence type="ECO:0000256" key="6">
    <source>
        <dbReference type="ARBA" id="ARBA00023006"/>
    </source>
</evidence>
<keyword evidence="7" id="KW-0342">GTP-binding</keyword>
<dbReference type="Proteomes" id="UP000518266">
    <property type="component" value="Unassembled WGS sequence"/>
</dbReference>
<dbReference type="PROSITE" id="PS51419">
    <property type="entry name" value="RAB"/>
    <property type="match status" value="1"/>
</dbReference>
<dbReference type="AlphaFoldDB" id="A0A7J5XLB5"/>
<dbReference type="GO" id="GO:0030659">
    <property type="term" value="C:cytoplasmic vesicle membrane"/>
    <property type="evidence" value="ECO:0007669"/>
    <property type="project" value="UniProtKB-SubCell"/>
</dbReference>
<evidence type="ECO:0008006" key="17">
    <source>
        <dbReference type="Google" id="ProtNLM"/>
    </source>
</evidence>
<dbReference type="InterPro" id="IPR001806">
    <property type="entry name" value="Small_GTPase"/>
</dbReference>
<feature type="region of interest" description="Disordered" evidence="14">
    <location>
        <begin position="1"/>
        <end position="111"/>
    </location>
</feature>
<dbReference type="SMART" id="SM00174">
    <property type="entry name" value="RHO"/>
    <property type="match status" value="1"/>
</dbReference>
<evidence type="ECO:0000256" key="8">
    <source>
        <dbReference type="ARBA" id="ARBA00023136"/>
    </source>
</evidence>
<dbReference type="EMBL" id="JAAKFY010000023">
    <property type="protein sequence ID" value="KAF3837339.1"/>
    <property type="molecule type" value="Genomic_DNA"/>
</dbReference>
<evidence type="ECO:0000256" key="13">
    <source>
        <dbReference type="ARBA" id="ARBA00060425"/>
    </source>
</evidence>
<dbReference type="GO" id="GO:0003924">
    <property type="term" value="F:GTPase activity"/>
    <property type="evidence" value="ECO:0007669"/>
    <property type="project" value="InterPro"/>
</dbReference>
<keyword evidence="5" id="KW-0547">Nucleotide-binding</keyword>
<dbReference type="GO" id="GO:0005886">
    <property type="term" value="C:plasma membrane"/>
    <property type="evidence" value="ECO:0007669"/>
    <property type="project" value="UniProtKB-SubCell"/>
</dbReference>
<dbReference type="Gene3D" id="3.40.50.300">
    <property type="entry name" value="P-loop containing nucleotide triphosphate hydrolases"/>
    <property type="match status" value="1"/>
</dbReference>
<keyword evidence="8" id="KW-0472">Membrane</keyword>
<keyword evidence="4" id="KW-0488">Methylation</keyword>
<dbReference type="InterPro" id="IPR050209">
    <property type="entry name" value="Rab_GTPases_membrane_traffic"/>
</dbReference>
<dbReference type="CDD" id="cd04111">
    <property type="entry name" value="Rab39"/>
    <property type="match status" value="1"/>
</dbReference>
<comment type="caution">
    <text evidence="15">The sequence shown here is derived from an EMBL/GenBank/DDBJ whole genome shotgun (WGS) entry which is preliminary data.</text>
</comment>
<protein>
    <recommendedName>
        <fullName evidence="17">Ras-related protein Rab-39B</fullName>
    </recommendedName>
</protein>
<dbReference type="GO" id="GO:0006914">
    <property type="term" value="P:autophagy"/>
    <property type="evidence" value="ECO:0007669"/>
    <property type="project" value="UniProtKB-KW"/>
</dbReference>
<dbReference type="Pfam" id="PF00071">
    <property type="entry name" value="Ras"/>
    <property type="match status" value="1"/>
</dbReference>
<dbReference type="PRINTS" id="PR00449">
    <property type="entry name" value="RASTRNSFRMNG"/>
</dbReference>
<evidence type="ECO:0000313" key="15">
    <source>
        <dbReference type="EMBL" id="KAF3837339.1"/>
    </source>
</evidence>
<evidence type="ECO:0000256" key="14">
    <source>
        <dbReference type="SAM" id="MobiDB-lite"/>
    </source>
</evidence>
<dbReference type="SMART" id="SM00175">
    <property type="entry name" value="RAB"/>
    <property type="match status" value="1"/>
</dbReference>
<evidence type="ECO:0000256" key="1">
    <source>
        <dbReference type="ARBA" id="ARBA00004342"/>
    </source>
</evidence>
<dbReference type="FunFam" id="3.40.50.300:FF:000358">
    <property type="entry name" value="RAB39B, member RAS oncogene family"/>
    <property type="match status" value="1"/>
</dbReference>
<feature type="compositionally biased region" description="Basic and acidic residues" evidence="14">
    <location>
        <begin position="66"/>
        <end position="109"/>
    </location>
</feature>
<dbReference type="SUPFAM" id="SSF52540">
    <property type="entry name" value="P-loop containing nucleoside triphosphate hydrolases"/>
    <property type="match status" value="1"/>
</dbReference>
<evidence type="ECO:0000256" key="4">
    <source>
        <dbReference type="ARBA" id="ARBA00022481"/>
    </source>
</evidence>
<dbReference type="GO" id="GO:0120281">
    <property type="term" value="C:autolysosome membrane"/>
    <property type="evidence" value="ECO:0007669"/>
    <property type="project" value="UniProtKB-SubCell"/>
</dbReference>
<dbReference type="SMART" id="SM00176">
    <property type="entry name" value="RAN"/>
    <property type="match status" value="1"/>
</dbReference>
<keyword evidence="3" id="KW-1003">Cell membrane</keyword>
<reference evidence="15 16" key="1">
    <citation type="submission" date="2020-03" db="EMBL/GenBank/DDBJ databases">
        <title>Dissostichus mawsoni Genome sequencing and assembly.</title>
        <authorList>
            <person name="Park H."/>
        </authorList>
    </citation>
    <scope>NUCLEOTIDE SEQUENCE [LARGE SCALE GENOMIC DNA]</scope>
    <source>
        <strain evidence="15">DM0001</strain>
        <tissue evidence="15">Muscle</tissue>
    </source>
</reference>
<evidence type="ECO:0000256" key="3">
    <source>
        <dbReference type="ARBA" id="ARBA00022475"/>
    </source>
</evidence>
<evidence type="ECO:0000256" key="7">
    <source>
        <dbReference type="ARBA" id="ARBA00023134"/>
    </source>
</evidence>
<evidence type="ECO:0000313" key="16">
    <source>
        <dbReference type="Proteomes" id="UP000518266"/>
    </source>
</evidence>
<dbReference type="InterPro" id="IPR027417">
    <property type="entry name" value="P-loop_NTPase"/>
</dbReference>
<dbReference type="InterPro" id="IPR005225">
    <property type="entry name" value="Small_GTP-bd"/>
</dbReference>
<dbReference type="InterPro" id="IPR041818">
    <property type="entry name" value="Rab39"/>
</dbReference>
<dbReference type="GO" id="GO:0005525">
    <property type="term" value="F:GTP binding"/>
    <property type="evidence" value="ECO:0007669"/>
    <property type="project" value="UniProtKB-KW"/>
</dbReference>
<name>A0A7J5XLB5_DISMA</name>
<gene>
    <name evidence="15" type="ORF">F7725_004803</name>
</gene>